<evidence type="ECO:0000313" key="1">
    <source>
        <dbReference type="EMBL" id="KAG0650272.1"/>
    </source>
</evidence>
<comment type="caution">
    <text evidence="1">The sequence shown here is derived from an EMBL/GenBank/DDBJ whole genome shotgun (WGS) entry which is preliminary data.</text>
</comment>
<gene>
    <name evidence="1" type="ORF">D0Z07_3062</name>
</gene>
<keyword evidence="2" id="KW-1185">Reference proteome</keyword>
<sequence length="461" mass="51864">MLGPTHRNTVIVAIAVCVLLTFWLNTGRLQSTSLGAKLSSSISLSPGASTASEEHLPAPVALYFDQVFAENKGEYDFPGLREHCDRTEWTPERENVYIRCGNMFAGMTSIMSEMKVCLKMAVEAGTGIILPTIPLRDSTDLKEFNTEHPEAFFPYDQWFDEKHLRDGLARACPRMKVLHPDSLNQDQADKVTIKNEWEMDVTKAPGYHFFASHFWVGNPFSTFFDDEFKKLQETSSTAGEGVTVIKIDCIFLLFRITDDPTGSDLLLWNDLAILMRFLEKPRKIVHNLLEQLNQPFYGVHFRVENDTVWGSLESQLALDLDALDKAYSMYQHDVGIGSKKPMVYVACGDESQMKAFIEGGKARGWDVTHKWDLARQISDPETVKMIDELAFDFQGAVDMGMMIQSHFFIGISGSAMSNTIAHARDVTGRYRGSSLREKIDDMGARSYLVHDGQASSYPCCL</sequence>
<dbReference type="Proteomes" id="UP000785200">
    <property type="component" value="Unassembled WGS sequence"/>
</dbReference>
<proteinExistence type="predicted"/>
<dbReference type="Gene3D" id="3.40.50.11350">
    <property type="match status" value="1"/>
</dbReference>
<organism evidence="1 2">
    <name type="scientific">Hyphodiscus hymeniophilus</name>
    <dbReference type="NCBI Taxonomy" id="353542"/>
    <lineage>
        <taxon>Eukaryota</taxon>
        <taxon>Fungi</taxon>
        <taxon>Dikarya</taxon>
        <taxon>Ascomycota</taxon>
        <taxon>Pezizomycotina</taxon>
        <taxon>Leotiomycetes</taxon>
        <taxon>Helotiales</taxon>
        <taxon>Hyphodiscaceae</taxon>
        <taxon>Hyphodiscus</taxon>
    </lineage>
</organism>
<dbReference type="AlphaFoldDB" id="A0A9P6VMH2"/>
<dbReference type="EMBL" id="VNKQ01000006">
    <property type="protein sequence ID" value="KAG0650272.1"/>
    <property type="molecule type" value="Genomic_DNA"/>
</dbReference>
<reference evidence="1" key="1">
    <citation type="submission" date="2019-07" db="EMBL/GenBank/DDBJ databases">
        <title>Hyphodiscus hymeniophilus genome sequencing and assembly.</title>
        <authorList>
            <person name="Kramer G."/>
            <person name="Nodwell J."/>
        </authorList>
    </citation>
    <scope>NUCLEOTIDE SEQUENCE</scope>
    <source>
        <strain evidence="1">ATCC 34498</strain>
    </source>
</reference>
<accession>A0A9P6VMH2</accession>
<protein>
    <submittedName>
        <fullName evidence="1">Uncharacterized protein</fullName>
    </submittedName>
</protein>
<name>A0A9P6VMH2_9HELO</name>
<dbReference type="CDD" id="cd11296">
    <property type="entry name" value="O-FucT_like"/>
    <property type="match status" value="1"/>
</dbReference>
<evidence type="ECO:0000313" key="2">
    <source>
        <dbReference type="Proteomes" id="UP000785200"/>
    </source>
</evidence>
<dbReference type="OrthoDB" id="20368at2759"/>